<feature type="domain" description="Capsule synthesis protein CapA" evidence="2">
    <location>
        <begin position="35"/>
        <end position="316"/>
    </location>
</feature>
<dbReference type="Gene3D" id="3.60.21.10">
    <property type="match status" value="1"/>
</dbReference>
<gene>
    <name evidence="3" type="ORF">ACFSTG_05080</name>
</gene>
<dbReference type="SMART" id="SM00854">
    <property type="entry name" value="PGA_cap"/>
    <property type="match status" value="1"/>
</dbReference>
<accession>A0ABW5IUA0</accession>
<dbReference type="PANTHER" id="PTHR33393:SF11">
    <property type="entry name" value="POLYGLUTAMINE SYNTHESIS ACCESSORY PROTEIN RV0574C-RELATED"/>
    <property type="match status" value="1"/>
</dbReference>
<evidence type="ECO:0000259" key="2">
    <source>
        <dbReference type="SMART" id="SM00854"/>
    </source>
</evidence>
<dbReference type="PANTHER" id="PTHR33393">
    <property type="entry name" value="POLYGLUTAMINE SYNTHESIS ACCESSORY PROTEIN RV0574C-RELATED"/>
    <property type="match status" value="1"/>
</dbReference>
<dbReference type="InterPro" id="IPR029052">
    <property type="entry name" value="Metallo-depent_PP-like"/>
</dbReference>
<comment type="similarity">
    <text evidence="1">Belongs to the CapA family.</text>
</comment>
<protein>
    <submittedName>
        <fullName evidence="3">CapA family protein</fullName>
    </submittedName>
</protein>
<dbReference type="Proteomes" id="UP001597468">
    <property type="component" value="Unassembled WGS sequence"/>
</dbReference>
<proteinExistence type="inferred from homology"/>
<dbReference type="CDD" id="cd07381">
    <property type="entry name" value="MPP_CapA"/>
    <property type="match status" value="1"/>
</dbReference>
<keyword evidence="4" id="KW-1185">Reference proteome</keyword>
<evidence type="ECO:0000313" key="4">
    <source>
        <dbReference type="Proteomes" id="UP001597468"/>
    </source>
</evidence>
<reference evidence="4" key="1">
    <citation type="journal article" date="2019" name="Int. J. Syst. Evol. Microbiol.">
        <title>The Global Catalogue of Microorganisms (GCM) 10K type strain sequencing project: providing services to taxonomists for standard genome sequencing and annotation.</title>
        <authorList>
            <consortium name="The Broad Institute Genomics Platform"/>
            <consortium name="The Broad Institute Genome Sequencing Center for Infectious Disease"/>
            <person name="Wu L."/>
            <person name="Ma J."/>
        </authorList>
    </citation>
    <scope>NUCLEOTIDE SEQUENCE [LARGE SCALE GENOMIC DNA]</scope>
    <source>
        <strain evidence="4">KCTC 42585</strain>
    </source>
</reference>
<dbReference type="InterPro" id="IPR019079">
    <property type="entry name" value="Capsule_synth_CapA"/>
</dbReference>
<organism evidence="3 4">
    <name type="scientific">Salinimicrobium flavum</name>
    <dbReference type="NCBI Taxonomy" id="1737065"/>
    <lineage>
        <taxon>Bacteria</taxon>
        <taxon>Pseudomonadati</taxon>
        <taxon>Bacteroidota</taxon>
        <taxon>Flavobacteriia</taxon>
        <taxon>Flavobacteriales</taxon>
        <taxon>Flavobacteriaceae</taxon>
        <taxon>Salinimicrobium</taxon>
    </lineage>
</organism>
<evidence type="ECO:0000256" key="1">
    <source>
        <dbReference type="ARBA" id="ARBA00005662"/>
    </source>
</evidence>
<dbReference type="InterPro" id="IPR052169">
    <property type="entry name" value="CW_Biosynth-Accessory"/>
</dbReference>
<sequence>MPKWRIIILLAIFIGFWFNAGAQGKDKPMEEQRIKLFLGGDVMTGRGIDQALPVSVDPVIYESYVKDARGYLQLAEKENGRIEVPVSYSYIWGDALKIWKLEEPHLKLINLETSVTTHNEPWPGKGIQYRMHPKNVQVLTAARIDHVSLANNHVMDWSREGLKETLKTLKKAGIQYSGAGKDTQAAIKPAVITTEAGRILVFSYGARTSGIPRSWEAGKDISGVNLLTGLGKKEVREITHSIDAVKKEGDLVIFSIHWGGNWGYEIPERHKVFAHKLIDEAGVDLVFGHSSHHPIGIEVYKEKLIIYGAGDFMNDYEGISGHEEYRPYLSLMYFPEIDMATGRVVKLKMVPMQIKKFRLRQANERDVLWLQRVLNREGGKLGTAVISEKQALRLKWE</sequence>
<dbReference type="RefSeq" id="WP_380749109.1">
    <property type="nucleotide sequence ID" value="NZ_JBHULT010000006.1"/>
</dbReference>
<name>A0ABW5IUA0_9FLAO</name>
<evidence type="ECO:0000313" key="3">
    <source>
        <dbReference type="EMBL" id="MFD2517259.1"/>
    </source>
</evidence>
<dbReference type="EMBL" id="JBHULT010000006">
    <property type="protein sequence ID" value="MFD2517259.1"/>
    <property type="molecule type" value="Genomic_DNA"/>
</dbReference>
<dbReference type="Pfam" id="PF09587">
    <property type="entry name" value="PGA_cap"/>
    <property type="match status" value="1"/>
</dbReference>
<dbReference type="SUPFAM" id="SSF56300">
    <property type="entry name" value="Metallo-dependent phosphatases"/>
    <property type="match status" value="1"/>
</dbReference>
<comment type="caution">
    <text evidence="3">The sequence shown here is derived from an EMBL/GenBank/DDBJ whole genome shotgun (WGS) entry which is preliminary data.</text>
</comment>